<dbReference type="GO" id="GO:0016740">
    <property type="term" value="F:transferase activity"/>
    <property type="evidence" value="ECO:0007669"/>
    <property type="project" value="UniProtKB-KW"/>
</dbReference>
<keyword evidence="7" id="KW-1185">Reference proteome</keyword>
<dbReference type="EMBL" id="QEKH01000003">
    <property type="protein sequence ID" value="PVY45098.1"/>
    <property type="molecule type" value="Genomic_DNA"/>
</dbReference>
<evidence type="ECO:0000256" key="2">
    <source>
        <dbReference type="ARBA" id="ARBA00023239"/>
    </source>
</evidence>
<feature type="domain" description="DJ-1/PfpI" evidence="4">
    <location>
        <begin position="27"/>
        <end position="218"/>
    </location>
</feature>
<dbReference type="Pfam" id="PF01965">
    <property type="entry name" value="DJ-1_PfpI"/>
    <property type="match status" value="1"/>
</dbReference>
<dbReference type="GO" id="GO:0005737">
    <property type="term" value="C:cytoplasm"/>
    <property type="evidence" value="ECO:0007669"/>
    <property type="project" value="TreeGrafter"/>
</dbReference>
<sequence>MKKILMVVTSHGSLGDSGHETGLWMEEFTTPYYAFLDAGFEVTVASPAGGCVPIDPKSMQPENSSPSVCRFGEAGETVLGKTVRLADCRAADFVALFYPGGHGPMWDLAADPVNAALLEEFVAQDKPVAAVCHGPAALLAARMPDGSALVRGRKVTGFSDSEEILVGLNRIVPFLLEDRLRKLGAEYRKGGDWSEFAIADGKLVTGQNPQSAGKTAELLLKLLR</sequence>
<dbReference type="Proteomes" id="UP000576225">
    <property type="component" value="Unassembled WGS sequence"/>
</dbReference>
<evidence type="ECO:0000313" key="5">
    <source>
        <dbReference type="EMBL" id="NMD85489.1"/>
    </source>
</evidence>
<accession>A0A2U1B8W4</accession>
<dbReference type="GO" id="GO:0006508">
    <property type="term" value="P:proteolysis"/>
    <property type="evidence" value="ECO:0007669"/>
    <property type="project" value="UniProtKB-KW"/>
</dbReference>
<dbReference type="InterPro" id="IPR002818">
    <property type="entry name" value="DJ-1/PfpI"/>
</dbReference>
<dbReference type="GO" id="GO:0019172">
    <property type="term" value="F:glyoxalase III activity"/>
    <property type="evidence" value="ECO:0007669"/>
    <property type="project" value="TreeGrafter"/>
</dbReference>
<dbReference type="AlphaFoldDB" id="A0A2U1B8W4"/>
<keyword evidence="6" id="KW-0378">Hydrolase</keyword>
<evidence type="ECO:0000256" key="1">
    <source>
        <dbReference type="ARBA" id="ARBA00023016"/>
    </source>
</evidence>
<dbReference type="GeneID" id="78294004"/>
<protein>
    <submittedName>
        <fullName evidence="6">Putative intracellular protease/amidase</fullName>
    </submittedName>
    <submittedName>
        <fullName evidence="5">Type 1 glutamine amidotransferase domain-containing protein</fullName>
    </submittedName>
</protein>
<evidence type="ECO:0000313" key="7">
    <source>
        <dbReference type="Proteomes" id="UP000245959"/>
    </source>
</evidence>
<dbReference type="Gene3D" id="3.40.50.880">
    <property type="match status" value="1"/>
</dbReference>
<comment type="similarity">
    <text evidence="3">Belongs to the peptidase C56 family. HSP31-like subfamily.</text>
</comment>
<organism evidence="6 7">
    <name type="scientific">Victivallis vadensis</name>
    <dbReference type="NCBI Taxonomy" id="172901"/>
    <lineage>
        <taxon>Bacteria</taxon>
        <taxon>Pseudomonadati</taxon>
        <taxon>Lentisphaerota</taxon>
        <taxon>Lentisphaeria</taxon>
        <taxon>Victivallales</taxon>
        <taxon>Victivallaceae</taxon>
        <taxon>Victivallis</taxon>
    </lineage>
</organism>
<dbReference type="OrthoDB" id="9792284at2"/>
<evidence type="ECO:0000313" key="6">
    <source>
        <dbReference type="EMBL" id="PVY45098.1"/>
    </source>
</evidence>
<keyword evidence="1" id="KW-0346">Stress response</keyword>
<dbReference type="Proteomes" id="UP000245959">
    <property type="component" value="Unassembled WGS sequence"/>
</dbReference>
<dbReference type="PANTHER" id="PTHR48094:SF11">
    <property type="entry name" value="GLUTATHIONE-INDEPENDENT GLYOXALASE HSP31-RELATED"/>
    <property type="match status" value="1"/>
</dbReference>
<evidence type="ECO:0000256" key="3">
    <source>
        <dbReference type="ARBA" id="ARBA00038493"/>
    </source>
</evidence>
<dbReference type="SUPFAM" id="SSF52317">
    <property type="entry name" value="Class I glutamine amidotransferase-like"/>
    <property type="match status" value="1"/>
</dbReference>
<dbReference type="EMBL" id="JABAEW010000003">
    <property type="protein sequence ID" value="NMD85489.1"/>
    <property type="molecule type" value="Genomic_DNA"/>
</dbReference>
<evidence type="ECO:0000313" key="8">
    <source>
        <dbReference type="Proteomes" id="UP000576225"/>
    </source>
</evidence>
<dbReference type="RefSeq" id="WP_116882674.1">
    <property type="nucleotide sequence ID" value="NZ_CABMMC010000047.1"/>
</dbReference>
<gene>
    <name evidence="6" type="ORF">C8D82_10312</name>
    <name evidence="5" type="ORF">HF882_02705</name>
</gene>
<keyword evidence="5" id="KW-0315">Glutamine amidotransferase</keyword>
<reference evidence="6 7" key="1">
    <citation type="submission" date="2018-04" db="EMBL/GenBank/DDBJ databases">
        <title>Genomic Encyclopedia of Type Strains, Phase IV (KMG-IV): sequencing the most valuable type-strain genomes for metagenomic binning, comparative biology and taxonomic classification.</title>
        <authorList>
            <person name="Goeker M."/>
        </authorList>
    </citation>
    <scope>NUCLEOTIDE SEQUENCE [LARGE SCALE GENOMIC DNA]</scope>
    <source>
        <strain evidence="6 7">DSM 14823</strain>
    </source>
</reference>
<proteinExistence type="inferred from homology"/>
<dbReference type="GO" id="GO:0008233">
    <property type="term" value="F:peptidase activity"/>
    <property type="evidence" value="ECO:0007669"/>
    <property type="project" value="UniProtKB-KW"/>
</dbReference>
<keyword evidence="2" id="KW-0456">Lyase</keyword>
<evidence type="ECO:0000259" key="4">
    <source>
        <dbReference type="Pfam" id="PF01965"/>
    </source>
</evidence>
<dbReference type="GO" id="GO:0019243">
    <property type="term" value="P:methylglyoxal catabolic process to D-lactate via S-lactoyl-glutathione"/>
    <property type="evidence" value="ECO:0007669"/>
    <property type="project" value="TreeGrafter"/>
</dbReference>
<comment type="caution">
    <text evidence="6">The sequence shown here is derived from an EMBL/GenBank/DDBJ whole genome shotgun (WGS) entry which is preliminary data.</text>
</comment>
<keyword evidence="5" id="KW-0808">Transferase</keyword>
<dbReference type="CDD" id="cd03141">
    <property type="entry name" value="GATase1_Hsp31_like"/>
    <property type="match status" value="1"/>
</dbReference>
<name>A0A2U1B8W4_9BACT</name>
<reference evidence="5 8" key="2">
    <citation type="submission" date="2020-04" db="EMBL/GenBank/DDBJ databases">
        <authorList>
            <person name="Hitch T.C.A."/>
            <person name="Wylensek D."/>
            <person name="Clavel T."/>
        </authorList>
    </citation>
    <scope>NUCLEOTIDE SEQUENCE [LARGE SCALE GENOMIC DNA]</scope>
    <source>
        <strain evidence="5 8">COR2-253-APC-1A</strain>
    </source>
</reference>
<dbReference type="InterPro" id="IPR029062">
    <property type="entry name" value="Class_I_gatase-like"/>
</dbReference>
<dbReference type="InterPro" id="IPR050325">
    <property type="entry name" value="Prot/Nucl_acid_deglycase"/>
</dbReference>
<keyword evidence="6" id="KW-0645">Protease</keyword>
<dbReference type="PANTHER" id="PTHR48094">
    <property type="entry name" value="PROTEIN/NUCLEIC ACID DEGLYCASE DJ-1-RELATED"/>
    <property type="match status" value="1"/>
</dbReference>